<comment type="caution">
    <text evidence="1">The sequence shown here is derived from an EMBL/GenBank/DDBJ whole genome shotgun (WGS) entry which is preliminary data.</text>
</comment>
<dbReference type="RefSeq" id="WP_196395989.1">
    <property type="nucleotide sequence ID" value="NZ_JADNYM010000006.1"/>
</dbReference>
<dbReference type="Proteomes" id="UP000655366">
    <property type="component" value="Unassembled WGS sequence"/>
</dbReference>
<organism evidence="1 2">
    <name type="scientific">Arthrobacter terrae</name>
    <dbReference type="NCBI Taxonomy" id="2935737"/>
    <lineage>
        <taxon>Bacteria</taxon>
        <taxon>Bacillati</taxon>
        <taxon>Actinomycetota</taxon>
        <taxon>Actinomycetes</taxon>
        <taxon>Micrococcales</taxon>
        <taxon>Micrococcaceae</taxon>
        <taxon>Arthrobacter</taxon>
    </lineage>
</organism>
<evidence type="ECO:0000313" key="2">
    <source>
        <dbReference type="Proteomes" id="UP000655366"/>
    </source>
</evidence>
<gene>
    <name evidence="1" type="ORF">IV500_06475</name>
</gene>
<accession>A0A931G515</accession>
<reference evidence="1 2" key="1">
    <citation type="submission" date="2020-11" db="EMBL/GenBank/DDBJ databases">
        <title>Arthrobacter antarcticus sp. nov., isolated from Antarctic Soil.</title>
        <authorList>
            <person name="Li J."/>
        </authorList>
    </citation>
    <scope>NUCLEOTIDE SEQUENCE [LARGE SCALE GENOMIC DNA]</scope>
    <source>
        <strain evidence="1 2">Z1-20</strain>
    </source>
</reference>
<dbReference type="EMBL" id="JADNYM010000006">
    <property type="protein sequence ID" value="MBG0739045.1"/>
    <property type="molecule type" value="Genomic_DNA"/>
</dbReference>
<sequence length="175" mass="19188">MKIPFETAIKEWAAAAVLVLEDVAGTYGGYITYAGLTTWVFDETRIYTLMLLPNLSSRLLNRVIRICHERDLPALSSLVVNATDGMVGSGFDEVLWAAGREVPATDLDRERVAAAERLKCYRVYCTDVPADAEPHLTAKYQALVSPVEKDAPKPKPVCVVHGMQLPVTGVCDYCA</sequence>
<protein>
    <submittedName>
        <fullName evidence="1">Uncharacterized protein</fullName>
    </submittedName>
</protein>
<name>A0A931G515_9MICC</name>
<dbReference type="AlphaFoldDB" id="A0A931G515"/>
<keyword evidence="2" id="KW-1185">Reference proteome</keyword>
<proteinExistence type="predicted"/>
<evidence type="ECO:0000313" key="1">
    <source>
        <dbReference type="EMBL" id="MBG0739045.1"/>
    </source>
</evidence>